<dbReference type="AlphaFoldDB" id="A0A7Y6NPI8"/>
<evidence type="ECO:0000259" key="1">
    <source>
        <dbReference type="Pfam" id="PF13649"/>
    </source>
</evidence>
<dbReference type="GO" id="GO:0032259">
    <property type="term" value="P:methylation"/>
    <property type="evidence" value="ECO:0007669"/>
    <property type="project" value="UniProtKB-KW"/>
</dbReference>
<keyword evidence="3" id="KW-1185">Reference proteome</keyword>
<dbReference type="GO" id="GO:0008168">
    <property type="term" value="F:methyltransferase activity"/>
    <property type="evidence" value="ECO:0007669"/>
    <property type="project" value="UniProtKB-KW"/>
</dbReference>
<dbReference type="RefSeq" id="WP_176069826.1">
    <property type="nucleotide sequence ID" value="NZ_JABWMJ010000006.1"/>
</dbReference>
<evidence type="ECO:0000313" key="3">
    <source>
        <dbReference type="Proteomes" id="UP000529637"/>
    </source>
</evidence>
<name>A0A7Y6NPI8_9BURK</name>
<proteinExistence type="predicted"/>
<gene>
    <name evidence="2" type="ORF">HQN59_14575</name>
</gene>
<keyword evidence="2" id="KW-0808">Transferase</keyword>
<comment type="caution">
    <text evidence="2">The sequence shown here is derived from an EMBL/GenBank/DDBJ whole genome shotgun (WGS) entry which is preliminary data.</text>
</comment>
<dbReference type="SUPFAM" id="SSF53335">
    <property type="entry name" value="S-adenosyl-L-methionine-dependent methyltransferases"/>
    <property type="match status" value="1"/>
</dbReference>
<dbReference type="CDD" id="cd02440">
    <property type="entry name" value="AdoMet_MTases"/>
    <property type="match status" value="1"/>
</dbReference>
<reference evidence="2 3" key="1">
    <citation type="submission" date="2020-06" db="EMBL/GenBank/DDBJ databases">
        <title>Schlegella sp. ID0723 isolated from air conditioner.</title>
        <authorList>
            <person name="Kim D.Y."/>
            <person name="Kim D.-U."/>
        </authorList>
    </citation>
    <scope>NUCLEOTIDE SEQUENCE [LARGE SCALE GENOMIC DNA]</scope>
    <source>
        <strain evidence="2 3">ID0723</strain>
    </source>
</reference>
<accession>A0A7Y6NPI8</accession>
<feature type="domain" description="Methyltransferase" evidence="1">
    <location>
        <begin position="63"/>
        <end position="155"/>
    </location>
</feature>
<dbReference type="Gene3D" id="3.40.50.150">
    <property type="entry name" value="Vaccinia Virus protein VP39"/>
    <property type="match status" value="1"/>
</dbReference>
<dbReference type="EMBL" id="JABWMJ010000006">
    <property type="protein sequence ID" value="NUZ06987.1"/>
    <property type="molecule type" value="Genomic_DNA"/>
</dbReference>
<dbReference type="InterPro" id="IPR029063">
    <property type="entry name" value="SAM-dependent_MTases_sf"/>
</dbReference>
<evidence type="ECO:0000313" key="2">
    <source>
        <dbReference type="EMBL" id="NUZ06987.1"/>
    </source>
</evidence>
<organism evidence="2 3">
    <name type="scientific">Piscinibacter koreensis</name>
    <dbReference type="NCBI Taxonomy" id="2742824"/>
    <lineage>
        <taxon>Bacteria</taxon>
        <taxon>Pseudomonadati</taxon>
        <taxon>Pseudomonadota</taxon>
        <taxon>Betaproteobacteria</taxon>
        <taxon>Burkholderiales</taxon>
        <taxon>Sphaerotilaceae</taxon>
        <taxon>Piscinibacter</taxon>
    </lineage>
</organism>
<dbReference type="Proteomes" id="UP000529637">
    <property type="component" value="Unassembled WGS sequence"/>
</dbReference>
<protein>
    <submittedName>
        <fullName evidence="2">Class I SAM-dependent methyltransferase</fullName>
    </submittedName>
</protein>
<keyword evidence="2" id="KW-0489">Methyltransferase</keyword>
<sequence length="237" mass="25807">MSTAPEPDEAAEVRARYARRHAADRRYSLLEPAALLASQERQRALQRAFRTAGIDDVARVTLLEVGSGGGGNLLEMLWLGFAAENLAGVELLAERHATARARLPEAVRLTLGDATTAPLGASDVVYVSTVFSSLLDDAFQQRLAAAIWAAVKPGGAVLWYDFTVDNPRNPDVRGVPLTRVRALFPHGRVGARRTTLAPPIARRVCRLHPALYTWLNALPFLRTHVVAWIAKPPLPSP</sequence>
<dbReference type="InterPro" id="IPR041698">
    <property type="entry name" value="Methyltransf_25"/>
</dbReference>
<dbReference type="Pfam" id="PF13649">
    <property type="entry name" value="Methyltransf_25"/>
    <property type="match status" value="1"/>
</dbReference>